<protein>
    <recommendedName>
        <fullName evidence="3">MalT-like TPR region domain-containing protein</fullName>
    </recommendedName>
</protein>
<dbReference type="Proteomes" id="UP000230869">
    <property type="component" value="Unassembled WGS sequence"/>
</dbReference>
<dbReference type="InterPro" id="IPR011990">
    <property type="entry name" value="TPR-like_helical_dom_sf"/>
</dbReference>
<proteinExistence type="predicted"/>
<evidence type="ECO:0008006" key="3">
    <source>
        <dbReference type="Google" id="ProtNLM"/>
    </source>
</evidence>
<reference evidence="1 2" key="1">
    <citation type="submission" date="2017-09" db="EMBL/GenBank/DDBJ databases">
        <title>Depth-based differentiation of microbial function through sediment-hosted aquifers and enrichment of novel symbionts in the deep terrestrial subsurface.</title>
        <authorList>
            <person name="Probst A.J."/>
            <person name="Ladd B."/>
            <person name="Jarett J.K."/>
            <person name="Geller-Mcgrath D.E."/>
            <person name="Sieber C.M."/>
            <person name="Emerson J.B."/>
            <person name="Anantharaman K."/>
            <person name="Thomas B.C."/>
            <person name="Malmstrom R."/>
            <person name="Stieglmeier M."/>
            <person name="Klingl A."/>
            <person name="Woyke T."/>
            <person name="Ryan C.M."/>
            <person name="Banfield J.F."/>
        </authorList>
    </citation>
    <scope>NUCLEOTIDE SEQUENCE [LARGE SCALE GENOMIC DNA]</scope>
    <source>
        <strain evidence="1">CG11_big_fil_rev_8_21_14_0_20_39_10</strain>
    </source>
</reference>
<name>A0A2M6K9S1_9BACT</name>
<dbReference type="Gene3D" id="1.25.40.10">
    <property type="entry name" value="Tetratricopeptide repeat domain"/>
    <property type="match status" value="1"/>
</dbReference>
<evidence type="ECO:0000313" key="1">
    <source>
        <dbReference type="EMBL" id="PIR13665.1"/>
    </source>
</evidence>
<sequence>MEFDAKVIVSEAERLIKNYGKKSANPAEVEDLNKEGITSLMAGGEGNKEALKFFLQALEKSGGNRELRAQCFVNLGDFLRRVVGAPKEALHMFCQAEDLTRSLATKARIKAMEAMVYMLKTHLGQNDLEGVQKNIAALKEAIKLARLARQEDLEKAKKTEGLAFHRLIGTVCHWGNDEQKVRAVFEIDRFLTRLDPDSPEIPQMKYSRAMILMAKEPEVSGPIFLENALYWEKEPTNACGQFVLAADCYVRLSRKTLAKTCLAKAEEIMSAGFSHTNVGFEVKIYERVKAALGKS</sequence>
<evidence type="ECO:0000313" key="2">
    <source>
        <dbReference type="Proteomes" id="UP000230869"/>
    </source>
</evidence>
<accession>A0A2M6K9S1</accession>
<organism evidence="1 2">
    <name type="scientific">Candidatus Falkowbacteria bacterium CG11_big_fil_rev_8_21_14_0_20_39_10</name>
    <dbReference type="NCBI Taxonomy" id="1974570"/>
    <lineage>
        <taxon>Bacteria</taxon>
        <taxon>Candidatus Falkowiibacteriota</taxon>
    </lineage>
</organism>
<dbReference type="EMBL" id="PCWW01000024">
    <property type="protein sequence ID" value="PIR13665.1"/>
    <property type="molecule type" value="Genomic_DNA"/>
</dbReference>
<dbReference type="AlphaFoldDB" id="A0A2M6K9S1"/>
<comment type="caution">
    <text evidence="1">The sequence shown here is derived from an EMBL/GenBank/DDBJ whole genome shotgun (WGS) entry which is preliminary data.</text>
</comment>
<gene>
    <name evidence="1" type="ORF">COV49_01320</name>
</gene>